<keyword evidence="3 5" id="KW-0698">rRNA processing</keyword>
<keyword evidence="4 5" id="KW-0143">Chaperone</keyword>
<evidence type="ECO:0000259" key="8">
    <source>
        <dbReference type="Pfam" id="PF24986"/>
    </source>
</evidence>
<keyword evidence="1 5" id="KW-0963">Cytoplasm</keyword>
<name>A0ABN6EQ52_9BACT</name>
<feature type="domain" description="RimM N-terminal" evidence="7">
    <location>
        <begin position="11"/>
        <end position="92"/>
    </location>
</feature>
<dbReference type="InterPro" id="IPR056792">
    <property type="entry name" value="PRC_RimM"/>
</dbReference>
<dbReference type="HAMAP" id="MF_00014">
    <property type="entry name" value="Ribosome_mat_RimM"/>
    <property type="match status" value="1"/>
</dbReference>
<comment type="subunit">
    <text evidence="5">Binds ribosomal protein uS19.</text>
</comment>
<evidence type="ECO:0000256" key="4">
    <source>
        <dbReference type="ARBA" id="ARBA00023186"/>
    </source>
</evidence>
<comment type="function">
    <text evidence="5">An accessory protein needed during the final step in the assembly of 30S ribosomal subunit, possibly for assembly of the head region. Essential for efficient processing of 16S rRNA. May be needed both before and after RbfA during the maturation of 16S rRNA. It has affinity for free ribosomal 30S subunits but not for 70S ribosomes.</text>
</comment>
<dbReference type="EMBL" id="AP024485">
    <property type="protein sequence ID" value="BCS88538.1"/>
    <property type="molecule type" value="Genomic_DNA"/>
</dbReference>
<dbReference type="InterPro" id="IPR036976">
    <property type="entry name" value="RimM_N_sf"/>
</dbReference>
<dbReference type="SUPFAM" id="SSF50447">
    <property type="entry name" value="Translation proteins"/>
    <property type="match status" value="1"/>
</dbReference>
<dbReference type="PANTHER" id="PTHR33692">
    <property type="entry name" value="RIBOSOME MATURATION FACTOR RIMM"/>
    <property type="match status" value="1"/>
</dbReference>
<evidence type="ECO:0000313" key="9">
    <source>
        <dbReference type="EMBL" id="BCS88538.1"/>
    </source>
</evidence>
<keyword evidence="10" id="KW-1185">Reference proteome</keyword>
<dbReference type="RefSeq" id="WP_229596826.1">
    <property type="nucleotide sequence ID" value="NZ_AP024485.1"/>
</dbReference>
<dbReference type="Gene3D" id="2.40.30.60">
    <property type="entry name" value="RimM"/>
    <property type="match status" value="1"/>
</dbReference>
<dbReference type="InterPro" id="IPR011961">
    <property type="entry name" value="RimM"/>
</dbReference>
<dbReference type="Proteomes" id="UP001053296">
    <property type="component" value="Chromosome"/>
</dbReference>
<sequence>MKQSVTGYISLGGVVKPHGIRGEFCIKSYADSPSIFGDAPALYLQEDKKSPKPITVTSWREHKGLILLTVKGVTDRDQAELLRGRSVLVREEDLPELEEGEHYFYQMIGCRVVLADDTEVGVLKGFYETGEQDIWVIENAAKTEILLPAVPEFVVDIDLDNEIIVIEPPEGLLDLYLNPEPPKKKKAKRRTSKKKPRRNKGGEPKTE</sequence>
<proteinExistence type="inferred from homology"/>
<gene>
    <name evidence="5 9" type="primary">rimM</name>
    <name evidence="9" type="ORF">PSDVSF_17800</name>
</gene>
<reference evidence="9" key="1">
    <citation type="journal article" date="2022" name="Arch. Microbiol.">
        <title>Pseudodesulfovibrio sediminis sp. nov., a mesophilic and neutrophilic sulfate-reducing bacterium isolated from sediment of a brackish lake.</title>
        <authorList>
            <person name="Takahashi A."/>
            <person name="Kojima H."/>
            <person name="Watanabe M."/>
            <person name="Fukui M."/>
        </authorList>
    </citation>
    <scope>NUCLEOTIDE SEQUENCE</scope>
    <source>
        <strain evidence="9">SF6</strain>
    </source>
</reference>
<protein>
    <recommendedName>
        <fullName evidence="5">Ribosome maturation factor RimM</fullName>
    </recommendedName>
</protein>
<comment type="subcellular location">
    <subcellularLocation>
        <location evidence="5">Cytoplasm</location>
    </subcellularLocation>
</comment>
<dbReference type="SUPFAM" id="SSF50346">
    <property type="entry name" value="PRC-barrel domain"/>
    <property type="match status" value="1"/>
</dbReference>
<feature type="domain" description="Ribosome maturation factor RimM PRC barrel" evidence="8">
    <location>
        <begin position="106"/>
        <end position="172"/>
    </location>
</feature>
<evidence type="ECO:0000256" key="3">
    <source>
        <dbReference type="ARBA" id="ARBA00022552"/>
    </source>
</evidence>
<accession>A0ABN6EQ52</accession>
<dbReference type="InterPro" id="IPR011033">
    <property type="entry name" value="PRC_barrel-like_sf"/>
</dbReference>
<evidence type="ECO:0000256" key="2">
    <source>
        <dbReference type="ARBA" id="ARBA00022517"/>
    </source>
</evidence>
<dbReference type="Pfam" id="PF24986">
    <property type="entry name" value="PRC_RimM"/>
    <property type="match status" value="1"/>
</dbReference>
<dbReference type="NCBIfam" id="TIGR02273">
    <property type="entry name" value="16S_RimM"/>
    <property type="match status" value="1"/>
</dbReference>
<comment type="domain">
    <text evidence="5">The PRC barrel domain binds ribosomal protein uS19.</text>
</comment>
<feature type="compositionally biased region" description="Basic residues" evidence="6">
    <location>
        <begin position="183"/>
        <end position="199"/>
    </location>
</feature>
<keyword evidence="2 5" id="KW-0690">Ribosome biogenesis</keyword>
<evidence type="ECO:0000256" key="5">
    <source>
        <dbReference type="HAMAP-Rule" id="MF_00014"/>
    </source>
</evidence>
<evidence type="ECO:0000259" key="7">
    <source>
        <dbReference type="Pfam" id="PF01782"/>
    </source>
</evidence>
<dbReference type="InterPro" id="IPR009000">
    <property type="entry name" value="Transl_B-barrel_sf"/>
</dbReference>
<dbReference type="PANTHER" id="PTHR33692:SF1">
    <property type="entry name" value="RIBOSOME MATURATION FACTOR RIMM"/>
    <property type="match status" value="1"/>
</dbReference>
<dbReference type="InterPro" id="IPR002676">
    <property type="entry name" value="RimM_N"/>
</dbReference>
<dbReference type="Pfam" id="PF01782">
    <property type="entry name" value="RimM"/>
    <property type="match status" value="1"/>
</dbReference>
<evidence type="ECO:0000256" key="1">
    <source>
        <dbReference type="ARBA" id="ARBA00022490"/>
    </source>
</evidence>
<feature type="region of interest" description="Disordered" evidence="6">
    <location>
        <begin position="174"/>
        <end position="207"/>
    </location>
</feature>
<evidence type="ECO:0000313" key="10">
    <source>
        <dbReference type="Proteomes" id="UP001053296"/>
    </source>
</evidence>
<organism evidence="9 10">
    <name type="scientific">Pseudodesulfovibrio sediminis</name>
    <dbReference type="NCBI Taxonomy" id="2810563"/>
    <lineage>
        <taxon>Bacteria</taxon>
        <taxon>Pseudomonadati</taxon>
        <taxon>Thermodesulfobacteriota</taxon>
        <taxon>Desulfovibrionia</taxon>
        <taxon>Desulfovibrionales</taxon>
        <taxon>Desulfovibrionaceae</taxon>
    </lineage>
</organism>
<evidence type="ECO:0000256" key="6">
    <source>
        <dbReference type="SAM" id="MobiDB-lite"/>
    </source>
</evidence>
<dbReference type="Gene3D" id="2.30.30.240">
    <property type="entry name" value="PRC-barrel domain"/>
    <property type="match status" value="1"/>
</dbReference>
<comment type="similarity">
    <text evidence="5">Belongs to the RimM family.</text>
</comment>